<dbReference type="GO" id="GO:0005634">
    <property type="term" value="C:nucleus"/>
    <property type="evidence" value="ECO:0007669"/>
    <property type="project" value="TreeGrafter"/>
</dbReference>
<dbReference type="InterPro" id="IPR051281">
    <property type="entry name" value="Dual-spec_lipid-protein_phosph"/>
</dbReference>
<organism evidence="7 8">
    <name type="scientific">Friedmanniomyces endolithicus</name>
    <dbReference type="NCBI Taxonomy" id="329885"/>
    <lineage>
        <taxon>Eukaryota</taxon>
        <taxon>Fungi</taxon>
        <taxon>Dikarya</taxon>
        <taxon>Ascomycota</taxon>
        <taxon>Pezizomycotina</taxon>
        <taxon>Dothideomycetes</taxon>
        <taxon>Dothideomycetidae</taxon>
        <taxon>Mycosphaerellales</taxon>
        <taxon>Teratosphaeriaceae</taxon>
        <taxon>Friedmanniomyces</taxon>
    </lineage>
</organism>
<dbReference type="GO" id="GO:0051896">
    <property type="term" value="P:regulation of phosphatidylinositol 3-kinase/protein kinase B signal transduction"/>
    <property type="evidence" value="ECO:0007669"/>
    <property type="project" value="TreeGrafter"/>
</dbReference>
<dbReference type="SUPFAM" id="SSF52799">
    <property type="entry name" value="(Phosphotyrosine protein) phosphatases II"/>
    <property type="match status" value="1"/>
</dbReference>
<dbReference type="InterPro" id="IPR003595">
    <property type="entry name" value="Tyr_Pase_cat"/>
</dbReference>
<dbReference type="PROSITE" id="PS51181">
    <property type="entry name" value="PPASE_TENSIN"/>
    <property type="match status" value="1"/>
</dbReference>
<feature type="domain" description="Tyrosine-protein phosphatase" evidence="4">
    <location>
        <begin position="85"/>
        <end position="136"/>
    </location>
</feature>
<accession>A0AAN6HEQ3</accession>
<dbReference type="SMART" id="SM00404">
    <property type="entry name" value="PTPc_motif"/>
    <property type="match status" value="1"/>
</dbReference>
<dbReference type="PANTHER" id="PTHR12305:SF81">
    <property type="entry name" value="PHOSPHATIDYLINOSITOL 3,4,5-TRISPHOSPHATE 3-PHOSPHATASE AND DUAL-SPECIFICITY PROTEIN PHOSPHATASE PTEN"/>
    <property type="match status" value="1"/>
</dbReference>
<feature type="domain" description="Phosphatase tensin-type" evidence="6">
    <location>
        <begin position="12"/>
        <end position="187"/>
    </location>
</feature>
<dbReference type="PROSITE" id="PS50056">
    <property type="entry name" value="TYR_PHOSPHATASE_2"/>
    <property type="match status" value="1"/>
</dbReference>
<dbReference type="PROSITE" id="PS00383">
    <property type="entry name" value="TYR_PHOSPHATASE_1"/>
    <property type="match status" value="1"/>
</dbReference>
<evidence type="ECO:0000259" key="6">
    <source>
        <dbReference type="PROSITE" id="PS51181"/>
    </source>
</evidence>
<dbReference type="GO" id="GO:0016314">
    <property type="term" value="F:phosphatidylinositol-3,4,5-trisphosphate 3-phosphatase activity"/>
    <property type="evidence" value="ECO:0007669"/>
    <property type="project" value="UniProtKB-EC"/>
</dbReference>
<dbReference type="GO" id="GO:0004725">
    <property type="term" value="F:protein tyrosine phosphatase activity"/>
    <property type="evidence" value="ECO:0007669"/>
    <property type="project" value="InterPro"/>
</dbReference>
<evidence type="ECO:0000256" key="3">
    <source>
        <dbReference type="SAM" id="MobiDB-lite"/>
    </source>
</evidence>
<dbReference type="InterPro" id="IPR000387">
    <property type="entry name" value="Tyr_Pase_dom"/>
</dbReference>
<dbReference type="InterPro" id="IPR029021">
    <property type="entry name" value="Prot-tyrosine_phosphatase-like"/>
</dbReference>
<dbReference type="InterPro" id="IPR000242">
    <property type="entry name" value="PTP_cat"/>
</dbReference>
<evidence type="ECO:0000313" key="8">
    <source>
        <dbReference type="Proteomes" id="UP001175353"/>
    </source>
</evidence>
<feature type="compositionally biased region" description="Low complexity" evidence="3">
    <location>
        <begin position="265"/>
        <end position="275"/>
    </location>
</feature>
<reference evidence="7" key="1">
    <citation type="submission" date="2023-06" db="EMBL/GenBank/DDBJ databases">
        <title>Black Yeasts Isolated from many extreme environments.</title>
        <authorList>
            <person name="Coleine C."/>
            <person name="Stajich J.E."/>
            <person name="Selbmann L."/>
        </authorList>
    </citation>
    <scope>NUCLEOTIDE SEQUENCE</scope>
    <source>
        <strain evidence="7">CCFEE 5200</strain>
    </source>
</reference>
<dbReference type="EC" id="3.1.3.67" evidence="1"/>
<proteinExistence type="predicted"/>
<dbReference type="InterPro" id="IPR029023">
    <property type="entry name" value="Tensin_phosphatase"/>
</dbReference>
<protein>
    <recommendedName>
        <fullName evidence="1">phosphatidylinositol-3,4,5-trisphosphate 3-phosphatase</fullName>
        <ecNumber evidence="1">3.1.3.67</ecNumber>
    </recommendedName>
</protein>
<dbReference type="Gene3D" id="3.90.190.10">
    <property type="entry name" value="Protein tyrosine phosphatase superfamily"/>
    <property type="match status" value="1"/>
</dbReference>
<gene>
    <name evidence="7" type="primary">TEP1_3</name>
    <name evidence="7" type="ORF">LTR91_018735</name>
</gene>
<dbReference type="CDD" id="cd14497">
    <property type="entry name" value="PTP_PTEN-like"/>
    <property type="match status" value="1"/>
</dbReference>
<dbReference type="GO" id="GO:0005886">
    <property type="term" value="C:plasma membrane"/>
    <property type="evidence" value="ECO:0007669"/>
    <property type="project" value="TreeGrafter"/>
</dbReference>
<dbReference type="GO" id="GO:0005829">
    <property type="term" value="C:cytosol"/>
    <property type="evidence" value="ECO:0007669"/>
    <property type="project" value="TreeGrafter"/>
</dbReference>
<dbReference type="GO" id="GO:0043491">
    <property type="term" value="P:phosphatidylinositol 3-kinase/protein kinase B signal transduction"/>
    <property type="evidence" value="ECO:0007669"/>
    <property type="project" value="TreeGrafter"/>
</dbReference>
<dbReference type="GO" id="GO:0046856">
    <property type="term" value="P:phosphatidylinositol dephosphorylation"/>
    <property type="evidence" value="ECO:0007669"/>
    <property type="project" value="TreeGrafter"/>
</dbReference>
<evidence type="ECO:0000256" key="2">
    <source>
        <dbReference type="ARBA" id="ARBA00022801"/>
    </source>
</evidence>
<comment type="caution">
    <text evidence="7">The sequence shown here is derived from an EMBL/GenBank/DDBJ whole genome shotgun (WGS) entry which is preliminary data.</text>
</comment>
<dbReference type="Proteomes" id="UP001175353">
    <property type="component" value="Unassembled WGS sequence"/>
</dbReference>
<evidence type="ECO:0000259" key="4">
    <source>
        <dbReference type="PROSITE" id="PS50055"/>
    </source>
</evidence>
<sequence length="481" mass="52809">MASLLRHLVSSPRLPSPDTPLDLSYITPSLIATSGPSSTYPRTLYRNPLPQLLRFLNAKHSSRWAIWEFRAEGTGYSDDEVDGGQVHHFPWPDHHPPPFGLVPEIVGSMREWLRGEEGRVAVVHCKAGKGRSGTVVCSYLISEEVWSREAAEARFTERRMRAGFGAGVSIPSQRRTIGYVERWARGGKRYREGRGEVLEVHVWGLRSGVRVAVEGFVEGGRRIETVYTFGAAEREVVRGVIRDESGFADAAFETMGQKKKRDANSSESTSSINETAADEKHSISSNTPSESGDVVFRPSTRVLLPTNDINIDFERRTKTKYGGFTMLSSVAHVWFNTFFEGRGPEQGGRADDSGVFEMEWEGMDGIKGSSRKGTRAFDRMAVVWRVVDQEEQKVGGVGGETAEGGGAQETTNACETSLAETQGRDGERELGLRVPDDASAGISRASSMADVAARDRVPDEIEGVKPYYLGDNSHLNGSAES</sequence>
<keyword evidence="2" id="KW-0378">Hydrolase</keyword>
<dbReference type="AlphaFoldDB" id="A0AAN6HEQ3"/>
<feature type="compositionally biased region" description="Basic and acidic residues" evidence="3">
    <location>
        <begin position="422"/>
        <end position="436"/>
    </location>
</feature>
<dbReference type="PANTHER" id="PTHR12305">
    <property type="entry name" value="PHOSPHATASE WITH HOMOLOGY TO TENSIN"/>
    <property type="match status" value="1"/>
</dbReference>
<feature type="domain" description="Tyrosine specific protein phosphatases" evidence="5">
    <location>
        <begin position="103"/>
        <end position="175"/>
    </location>
</feature>
<evidence type="ECO:0000259" key="5">
    <source>
        <dbReference type="PROSITE" id="PS50056"/>
    </source>
</evidence>
<dbReference type="Pfam" id="PF22785">
    <property type="entry name" value="Tc-R-P"/>
    <property type="match status" value="1"/>
</dbReference>
<dbReference type="GO" id="GO:0042995">
    <property type="term" value="C:cell projection"/>
    <property type="evidence" value="ECO:0007669"/>
    <property type="project" value="TreeGrafter"/>
</dbReference>
<evidence type="ECO:0000313" key="7">
    <source>
        <dbReference type="EMBL" id="KAK0963930.1"/>
    </source>
</evidence>
<feature type="region of interest" description="Disordered" evidence="3">
    <location>
        <begin position="253"/>
        <end position="297"/>
    </location>
</feature>
<name>A0AAN6HEQ3_9PEZI</name>
<dbReference type="PROSITE" id="PS50055">
    <property type="entry name" value="TYR_PHOSPHATASE_PTP"/>
    <property type="match status" value="1"/>
</dbReference>
<feature type="region of interest" description="Disordered" evidence="3">
    <location>
        <begin position="419"/>
        <end position="446"/>
    </location>
</feature>
<dbReference type="EMBL" id="JAUJLE010000268">
    <property type="protein sequence ID" value="KAK0963930.1"/>
    <property type="molecule type" value="Genomic_DNA"/>
</dbReference>
<evidence type="ECO:0000256" key="1">
    <source>
        <dbReference type="ARBA" id="ARBA00013015"/>
    </source>
</evidence>
<keyword evidence="8" id="KW-1185">Reference proteome</keyword>
<dbReference type="InterPro" id="IPR016130">
    <property type="entry name" value="Tyr_Pase_AS"/>
</dbReference>